<keyword evidence="9" id="KW-0289">Folate biosynthesis</keyword>
<dbReference type="InterPro" id="IPR035907">
    <property type="entry name" value="Hppk_sf"/>
</dbReference>
<evidence type="ECO:0000256" key="8">
    <source>
        <dbReference type="ARBA" id="ARBA00022840"/>
    </source>
</evidence>
<evidence type="ECO:0000256" key="3">
    <source>
        <dbReference type="ARBA" id="ARBA00013253"/>
    </source>
</evidence>
<evidence type="ECO:0000313" key="15">
    <source>
        <dbReference type="Proteomes" id="UP000297729"/>
    </source>
</evidence>
<accession>A0A4Y9SDD4</accession>
<comment type="function">
    <text evidence="10">Catalyzes the transfer of pyrophosphate from adenosine triphosphate (ATP) to 6-hydroxymethyl-7,8-dihydropterin, an enzymatic step in folate biosynthesis pathway.</text>
</comment>
<dbReference type="GO" id="GO:0016301">
    <property type="term" value="F:kinase activity"/>
    <property type="evidence" value="ECO:0007669"/>
    <property type="project" value="UniProtKB-KW"/>
</dbReference>
<gene>
    <name evidence="14" type="primary">folK</name>
    <name evidence="14" type="ORF">E4L98_14385</name>
</gene>
<dbReference type="Proteomes" id="UP000297729">
    <property type="component" value="Unassembled WGS sequence"/>
</dbReference>
<protein>
    <recommendedName>
        <fullName evidence="4">2-amino-4-hydroxy-6-hydroxymethyldihydropteridine pyrophosphokinase</fullName>
        <ecNumber evidence="3">2.7.6.3</ecNumber>
    </recommendedName>
    <alternativeName>
        <fullName evidence="11">6-hydroxymethyl-7,8-dihydropterin pyrophosphokinase</fullName>
    </alternativeName>
    <alternativeName>
        <fullName evidence="12">7,8-dihydro-6-hydroxymethylpterin-pyrophosphokinase</fullName>
    </alternativeName>
</protein>
<proteinExistence type="inferred from homology"/>
<evidence type="ECO:0000256" key="12">
    <source>
        <dbReference type="ARBA" id="ARBA00033413"/>
    </source>
</evidence>
<evidence type="ECO:0000256" key="10">
    <source>
        <dbReference type="ARBA" id="ARBA00029409"/>
    </source>
</evidence>
<dbReference type="OrthoDB" id="9808041at2"/>
<sequence>MSTAITDTSGAPAAPDAAGASVTAASAAPDAAPHDAASASLAPASAAEERAPFAFTLAYIGIGANLGDARANVLDALERLQRQPGCTLMAASSLYRTAPIDSSGDDYINAVARIATTLDAQALLRALHAIEQTHGRERPYRNAPRTLDLDLLLYGDAVIASPTLSVPHPRLSERAFVLVPLLEIAPAIHIPGKGAAQQYAAGVADQAISRLD</sequence>
<name>A0A4Y9SDD4_9BURK</name>
<dbReference type="AlphaFoldDB" id="A0A4Y9SDD4"/>
<comment type="caution">
    <text evidence="14">The sequence shown here is derived from an EMBL/GenBank/DDBJ whole genome shotgun (WGS) entry which is preliminary data.</text>
</comment>
<keyword evidence="5 14" id="KW-0808">Transferase</keyword>
<evidence type="ECO:0000259" key="13">
    <source>
        <dbReference type="PROSITE" id="PS00794"/>
    </source>
</evidence>
<evidence type="ECO:0000256" key="9">
    <source>
        <dbReference type="ARBA" id="ARBA00022909"/>
    </source>
</evidence>
<evidence type="ECO:0000256" key="6">
    <source>
        <dbReference type="ARBA" id="ARBA00022741"/>
    </source>
</evidence>
<dbReference type="CDD" id="cd00483">
    <property type="entry name" value="HPPK"/>
    <property type="match status" value="1"/>
</dbReference>
<reference evidence="14 15" key="1">
    <citation type="submission" date="2019-03" db="EMBL/GenBank/DDBJ databases">
        <title>Draft Genome Sequence of Duganella callidus sp. nov., a Novel Duganella Species Isolated from Cultivated Soil.</title>
        <authorList>
            <person name="Raths R."/>
            <person name="Peta V."/>
            <person name="Bucking H."/>
        </authorList>
    </citation>
    <scope>NUCLEOTIDE SEQUENCE [LARGE SCALE GENOMIC DNA]</scope>
    <source>
        <strain evidence="14 15">DN04</strain>
    </source>
</reference>
<dbReference type="PROSITE" id="PS00794">
    <property type="entry name" value="HPPK"/>
    <property type="match status" value="1"/>
</dbReference>
<evidence type="ECO:0000313" key="14">
    <source>
        <dbReference type="EMBL" id="TFW20673.1"/>
    </source>
</evidence>
<dbReference type="UniPathway" id="UPA00077">
    <property type="reaction ID" value="UER00155"/>
</dbReference>
<dbReference type="GO" id="GO:0046654">
    <property type="term" value="P:tetrahydrofolate biosynthetic process"/>
    <property type="evidence" value="ECO:0007669"/>
    <property type="project" value="UniProtKB-UniPathway"/>
</dbReference>
<dbReference type="EC" id="2.7.6.3" evidence="3"/>
<evidence type="ECO:0000256" key="2">
    <source>
        <dbReference type="ARBA" id="ARBA00005810"/>
    </source>
</evidence>
<comment type="similarity">
    <text evidence="2">Belongs to the HPPK family.</text>
</comment>
<organism evidence="14 15">
    <name type="scientific">Duganella callida</name>
    <dbReference type="NCBI Taxonomy" id="2561932"/>
    <lineage>
        <taxon>Bacteria</taxon>
        <taxon>Pseudomonadati</taxon>
        <taxon>Pseudomonadota</taxon>
        <taxon>Betaproteobacteria</taxon>
        <taxon>Burkholderiales</taxon>
        <taxon>Oxalobacteraceae</taxon>
        <taxon>Telluria group</taxon>
        <taxon>Duganella</taxon>
    </lineage>
</organism>
<keyword evidence="15" id="KW-1185">Reference proteome</keyword>
<dbReference type="GO" id="GO:0005524">
    <property type="term" value="F:ATP binding"/>
    <property type="evidence" value="ECO:0007669"/>
    <property type="project" value="UniProtKB-KW"/>
</dbReference>
<evidence type="ECO:0000256" key="5">
    <source>
        <dbReference type="ARBA" id="ARBA00022679"/>
    </source>
</evidence>
<feature type="domain" description="7,8-dihydro-6-hydroxymethylpterin-pyrophosphokinase" evidence="13">
    <location>
        <begin position="141"/>
        <end position="152"/>
    </location>
</feature>
<keyword evidence="8" id="KW-0067">ATP-binding</keyword>
<dbReference type="SUPFAM" id="SSF55083">
    <property type="entry name" value="6-hydroxymethyl-7,8-dihydropterin pyrophosphokinase, HPPK"/>
    <property type="match status" value="1"/>
</dbReference>
<dbReference type="Gene3D" id="3.30.70.560">
    <property type="entry name" value="7,8-Dihydro-6-hydroxymethylpterin-pyrophosphokinase HPPK"/>
    <property type="match status" value="1"/>
</dbReference>
<dbReference type="GO" id="GO:0003848">
    <property type="term" value="F:2-amino-4-hydroxy-6-hydroxymethyldihydropteridine diphosphokinase activity"/>
    <property type="evidence" value="ECO:0007669"/>
    <property type="project" value="UniProtKB-EC"/>
</dbReference>
<evidence type="ECO:0000256" key="4">
    <source>
        <dbReference type="ARBA" id="ARBA00016218"/>
    </source>
</evidence>
<evidence type="ECO:0000256" key="7">
    <source>
        <dbReference type="ARBA" id="ARBA00022777"/>
    </source>
</evidence>
<dbReference type="Pfam" id="PF01288">
    <property type="entry name" value="HPPK"/>
    <property type="match status" value="1"/>
</dbReference>
<dbReference type="GO" id="GO:0046656">
    <property type="term" value="P:folic acid biosynthetic process"/>
    <property type="evidence" value="ECO:0007669"/>
    <property type="project" value="UniProtKB-KW"/>
</dbReference>
<dbReference type="EMBL" id="SPVG01000146">
    <property type="protein sequence ID" value="TFW20673.1"/>
    <property type="molecule type" value="Genomic_DNA"/>
</dbReference>
<dbReference type="InterPro" id="IPR000550">
    <property type="entry name" value="Hppk"/>
</dbReference>
<evidence type="ECO:0000256" key="11">
    <source>
        <dbReference type="ARBA" id="ARBA00029766"/>
    </source>
</evidence>
<dbReference type="PANTHER" id="PTHR43071:SF1">
    <property type="entry name" value="2-AMINO-4-HYDROXY-6-HYDROXYMETHYLDIHYDROPTERIDINE PYROPHOSPHOKINASE"/>
    <property type="match status" value="1"/>
</dbReference>
<dbReference type="NCBIfam" id="TIGR01498">
    <property type="entry name" value="folK"/>
    <property type="match status" value="1"/>
</dbReference>
<comment type="pathway">
    <text evidence="1">Cofactor biosynthesis; tetrahydrofolate biosynthesis; 2-amino-4-hydroxy-6-hydroxymethyl-7,8-dihydropteridine diphosphate from 7,8-dihydroneopterin triphosphate: step 4/4.</text>
</comment>
<keyword evidence="6" id="KW-0547">Nucleotide-binding</keyword>
<keyword evidence="7 14" id="KW-0418">Kinase</keyword>
<evidence type="ECO:0000256" key="1">
    <source>
        <dbReference type="ARBA" id="ARBA00005051"/>
    </source>
</evidence>
<dbReference type="PANTHER" id="PTHR43071">
    <property type="entry name" value="2-AMINO-4-HYDROXY-6-HYDROXYMETHYLDIHYDROPTERIDINE PYROPHOSPHOKINASE"/>
    <property type="match status" value="1"/>
</dbReference>